<evidence type="ECO:0000313" key="2">
    <source>
        <dbReference type="Proteomes" id="UP000264006"/>
    </source>
</evidence>
<dbReference type="KEGG" id="euz:DVS28_a0880"/>
<accession>A0A346XTN4</accession>
<dbReference type="AlphaFoldDB" id="A0A346XTN4"/>
<dbReference type="Proteomes" id="UP000264006">
    <property type="component" value="Chromosome"/>
</dbReference>
<protein>
    <submittedName>
        <fullName evidence="1">Mobile element protein</fullName>
    </submittedName>
</protein>
<reference evidence="1 2" key="1">
    <citation type="submission" date="2018-09" db="EMBL/GenBank/DDBJ databases">
        <title>Complete genome sequence of Euzebya sp. DY32-46 isolated from seawater of Pacific Ocean.</title>
        <authorList>
            <person name="Xu L."/>
            <person name="Wu Y.-H."/>
            <person name="Xu X.-W."/>
        </authorList>
    </citation>
    <scope>NUCLEOTIDE SEQUENCE [LARGE SCALE GENOMIC DNA]</scope>
    <source>
        <strain evidence="1 2">DY32-46</strain>
    </source>
</reference>
<dbReference type="EMBL" id="CP031165">
    <property type="protein sequence ID" value="AXV05581.1"/>
    <property type="molecule type" value="Genomic_DNA"/>
</dbReference>
<name>A0A346XTN4_9ACTN</name>
<organism evidence="1 2">
    <name type="scientific">Euzebya pacifica</name>
    <dbReference type="NCBI Taxonomy" id="1608957"/>
    <lineage>
        <taxon>Bacteria</taxon>
        <taxon>Bacillati</taxon>
        <taxon>Actinomycetota</taxon>
        <taxon>Nitriliruptoria</taxon>
        <taxon>Euzebyales</taxon>
    </lineage>
</organism>
<proteinExistence type="predicted"/>
<keyword evidence="2" id="KW-1185">Reference proteome</keyword>
<sequence length="90" mass="10167">MVMSRAKGEKRWLRLPDEVRAEVIRRARAGQGRRQILEEVDISVGSFLNVLKPFGGVLRAELATDPSPHRLSLDDRVEIRLGIGRGETYV</sequence>
<gene>
    <name evidence="1" type="ORF">DVS28_a0880</name>
</gene>
<evidence type="ECO:0000313" key="1">
    <source>
        <dbReference type="EMBL" id="AXV05581.1"/>
    </source>
</evidence>